<feature type="non-terminal residue" evidence="1">
    <location>
        <position position="72"/>
    </location>
</feature>
<protein>
    <submittedName>
        <fullName evidence="1">Uncharacterized protein</fullName>
    </submittedName>
</protein>
<feature type="non-terminal residue" evidence="1">
    <location>
        <position position="1"/>
    </location>
</feature>
<name>A0A3D5QEZ5_FLESI</name>
<evidence type="ECO:0000313" key="2">
    <source>
        <dbReference type="Proteomes" id="UP000262325"/>
    </source>
</evidence>
<dbReference type="Proteomes" id="UP000262325">
    <property type="component" value="Unassembled WGS sequence"/>
</dbReference>
<accession>A0A3D5QEZ5</accession>
<dbReference type="EMBL" id="DPPF01000177">
    <property type="protein sequence ID" value="HCW93722.1"/>
    <property type="molecule type" value="Genomic_DNA"/>
</dbReference>
<dbReference type="AlphaFoldDB" id="A0A3D5QEZ5"/>
<proteinExistence type="predicted"/>
<reference evidence="1 2" key="1">
    <citation type="journal article" date="2018" name="Nat. Biotechnol.">
        <title>A standardized bacterial taxonomy based on genome phylogeny substantially revises the tree of life.</title>
        <authorList>
            <person name="Parks D.H."/>
            <person name="Chuvochina M."/>
            <person name="Waite D.W."/>
            <person name="Rinke C."/>
            <person name="Skarshewski A."/>
            <person name="Chaumeil P.A."/>
            <person name="Hugenholtz P."/>
        </authorList>
    </citation>
    <scope>NUCLEOTIDE SEQUENCE [LARGE SCALE GENOMIC DNA]</scope>
    <source>
        <strain evidence="1">UBA8672</strain>
    </source>
</reference>
<gene>
    <name evidence="1" type="ORF">DHM44_08565</name>
</gene>
<comment type="caution">
    <text evidence="1">The sequence shown here is derived from an EMBL/GenBank/DDBJ whole genome shotgun (WGS) entry which is preliminary data.</text>
</comment>
<sequence length="72" mass="8442">KSRKERNSLIHKLTEEVTGLVLEDNYEQSETISCDILRNKDNSIPFETTAKYLKETGLLNFKIEHIDFIKEN</sequence>
<organism evidence="1 2">
    <name type="scientific">Flexistipes sinusarabici</name>
    <dbReference type="NCBI Taxonomy" id="2352"/>
    <lineage>
        <taxon>Bacteria</taxon>
        <taxon>Pseudomonadati</taxon>
        <taxon>Deferribacterota</taxon>
        <taxon>Deferribacteres</taxon>
        <taxon>Deferribacterales</taxon>
        <taxon>Flexistipitaceae</taxon>
        <taxon>Flexistipes</taxon>
    </lineage>
</organism>
<evidence type="ECO:0000313" key="1">
    <source>
        <dbReference type="EMBL" id="HCW93722.1"/>
    </source>
</evidence>